<dbReference type="AlphaFoldDB" id="V3ZFJ6"/>
<dbReference type="SUPFAM" id="SSF52266">
    <property type="entry name" value="SGNH hydrolase"/>
    <property type="match status" value="1"/>
</dbReference>
<dbReference type="PANTHER" id="PTHR35558:SF1">
    <property type="entry name" value="ENDONUCLEASE_EXONUCLEASE_PHOSPHATASE DOMAIN-CONTAINING PROTEIN"/>
    <property type="match status" value="1"/>
</dbReference>
<organism evidence="2 3">
    <name type="scientific">Lottia gigantea</name>
    <name type="common">Giant owl limpet</name>
    <dbReference type="NCBI Taxonomy" id="225164"/>
    <lineage>
        <taxon>Eukaryota</taxon>
        <taxon>Metazoa</taxon>
        <taxon>Spiralia</taxon>
        <taxon>Lophotrochozoa</taxon>
        <taxon>Mollusca</taxon>
        <taxon>Gastropoda</taxon>
        <taxon>Patellogastropoda</taxon>
        <taxon>Lottioidea</taxon>
        <taxon>Lottiidae</taxon>
        <taxon>Lottia</taxon>
    </lineage>
</organism>
<dbReference type="Gene3D" id="3.40.50.1110">
    <property type="entry name" value="SGNH hydrolase"/>
    <property type="match status" value="1"/>
</dbReference>
<dbReference type="InterPro" id="IPR036514">
    <property type="entry name" value="SGNH_hydro_sf"/>
</dbReference>
<evidence type="ECO:0000313" key="3">
    <source>
        <dbReference type="Proteomes" id="UP000030746"/>
    </source>
</evidence>
<feature type="compositionally biased region" description="Polar residues" evidence="1">
    <location>
        <begin position="48"/>
        <end position="71"/>
    </location>
</feature>
<dbReference type="Proteomes" id="UP000030746">
    <property type="component" value="Unassembled WGS sequence"/>
</dbReference>
<feature type="region of interest" description="Disordered" evidence="1">
    <location>
        <begin position="1"/>
        <end position="71"/>
    </location>
</feature>
<dbReference type="CTD" id="20236861"/>
<evidence type="ECO:0000313" key="2">
    <source>
        <dbReference type="EMBL" id="ESO82842.1"/>
    </source>
</evidence>
<sequence length="360" mass="40108">MGKGRSKKVPNAKSTRSSTRTSSSPYARPRPRNATKNIQDDNGAEVTRPTTSTVVNGNDNVSYVDTDTANNVNDETPILPLGAPGNVFNASNIEGPVNFDCGLTPLIAADDSQQNSGTVISTVINTPDPVESTHSILGYNVPLSTRQKICQGEYVDLALMLRTTTKEPERLLSISHTGELISKEKISSKILDIEKWTDAFIIFMSIYISAHPCKSQDLLKYMRSVRLGASRSKGMGWKSYDEQFRLRKAADPTSSWGKAPIRVWCVGSSIVKWAATHAHTRPGGLDLGLHNRHNISIWWQGYGGLRFLDLNRKLCFLSHIEEKPPNIFILHCGGNDIEHIKLDQFRDFIKTTLKFLYNKY</sequence>
<dbReference type="OMA" id="NINGNWI"/>
<dbReference type="GeneID" id="20236861"/>
<name>V3ZFJ6_LOTGI</name>
<dbReference type="PANTHER" id="PTHR35558">
    <property type="entry name" value="SGNH_HYDRO DOMAIN-CONTAINING PROTEIN"/>
    <property type="match status" value="1"/>
</dbReference>
<dbReference type="RefSeq" id="XP_009066633.1">
    <property type="nucleotide sequence ID" value="XM_009068385.1"/>
</dbReference>
<gene>
    <name evidence="2" type="ORF">LOTGIDRAFT_155878</name>
</gene>
<protein>
    <submittedName>
        <fullName evidence="2">Uncharacterized protein</fullName>
    </submittedName>
</protein>
<dbReference type="EMBL" id="KB203854">
    <property type="protein sequence ID" value="ESO82842.1"/>
    <property type="molecule type" value="Genomic_DNA"/>
</dbReference>
<feature type="compositionally biased region" description="Low complexity" evidence="1">
    <location>
        <begin position="14"/>
        <end position="27"/>
    </location>
</feature>
<proteinExistence type="predicted"/>
<keyword evidence="3" id="KW-1185">Reference proteome</keyword>
<dbReference type="OrthoDB" id="6063244at2759"/>
<accession>V3ZFJ6</accession>
<dbReference type="KEGG" id="lgi:LOTGIDRAFT_155878"/>
<reference evidence="2 3" key="1">
    <citation type="journal article" date="2013" name="Nature">
        <title>Insights into bilaterian evolution from three spiralian genomes.</title>
        <authorList>
            <person name="Simakov O."/>
            <person name="Marletaz F."/>
            <person name="Cho S.J."/>
            <person name="Edsinger-Gonzales E."/>
            <person name="Havlak P."/>
            <person name="Hellsten U."/>
            <person name="Kuo D.H."/>
            <person name="Larsson T."/>
            <person name="Lv J."/>
            <person name="Arendt D."/>
            <person name="Savage R."/>
            <person name="Osoegawa K."/>
            <person name="de Jong P."/>
            <person name="Grimwood J."/>
            <person name="Chapman J.A."/>
            <person name="Shapiro H."/>
            <person name="Aerts A."/>
            <person name="Otillar R.P."/>
            <person name="Terry A.Y."/>
            <person name="Boore J.L."/>
            <person name="Grigoriev I.V."/>
            <person name="Lindberg D.R."/>
            <person name="Seaver E.C."/>
            <person name="Weisblat D.A."/>
            <person name="Putnam N.H."/>
            <person name="Rokhsar D.S."/>
        </authorList>
    </citation>
    <scope>NUCLEOTIDE SEQUENCE [LARGE SCALE GENOMIC DNA]</scope>
</reference>
<evidence type="ECO:0000256" key="1">
    <source>
        <dbReference type="SAM" id="MobiDB-lite"/>
    </source>
</evidence>
<dbReference type="HOGENOM" id="CLU_065882_0_0_1"/>
<feature type="compositionally biased region" description="Basic residues" evidence="1">
    <location>
        <begin position="1"/>
        <end position="10"/>
    </location>
</feature>